<dbReference type="SMART" id="SM01190">
    <property type="entry name" value="EMP24_GP25L"/>
    <property type="match status" value="1"/>
</dbReference>
<dbReference type="GO" id="GO:0005737">
    <property type="term" value="C:cytoplasm"/>
    <property type="evidence" value="ECO:0007669"/>
    <property type="project" value="GOC"/>
</dbReference>
<dbReference type="PANTHER" id="PTHR22811">
    <property type="entry name" value="TRANSMEMBRANE EMP24 DOMAIN-CONTAINING PROTEIN"/>
    <property type="match status" value="1"/>
</dbReference>
<comment type="similarity">
    <text evidence="2 8">Belongs to the EMP24/GP25L family.</text>
</comment>
<evidence type="ECO:0000259" key="11">
    <source>
        <dbReference type="PROSITE" id="PS50866"/>
    </source>
</evidence>
<evidence type="ECO:0000256" key="6">
    <source>
        <dbReference type="ARBA" id="ARBA00023136"/>
    </source>
</evidence>
<evidence type="ECO:0000256" key="10">
    <source>
        <dbReference type="SAM" id="SignalP"/>
    </source>
</evidence>
<comment type="subcellular location">
    <subcellularLocation>
        <location evidence="7">Endomembrane system</location>
        <topology evidence="7">Single-pass membrane protein</topology>
    </subcellularLocation>
    <subcellularLocation>
        <location evidence="1 8">Membrane</location>
        <topology evidence="1 8">Single-pass type I membrane protein</topology>
    </subcellularLocation>
</comment>
<dbReference type="SUPFAM" id="SSF101576">
    <property type="entry name" value="Supernatant protein factor (SPF), C-terminal domain"/>
    <property type="match status" value="1"/>
</dbReference>
<gene>
    <name evidence="12" type="ORF">CYFA0S_27e00936g</name>
</gene>
<evidence type="ECO:0000256" key="7">
    <source>
        <dbReference type="ARBA" id="ARBA00037847"/>
    </source>
</evidence>
<dbReference type="VEuPathDB" id="FungiDB:BON22_5008"/>
<evidence type="ECO:0000256" key="8">
    <source>
        <dbReference type="RuleBase" id="RU003827"/>
    </source>
</evidence>
<dbReference type="InterPro" id="IPR036598">
    <property type="entry name" value="GOLD_dom_sf"/>
</dbReference>
<evidence type="ECO:0000256" key="9">
    <source>
        <dbReference type="SAM" id="Phobius"/>
    </source>
</evidence>
<reference evidence="12" key="1">
    <citation type="journal article" date="2014" name="Genome Announc.">
        <title>Genome sequence of the yeast Cyberlindnera fabianii (Hansenula fabianii).</title>
        <authorList>
            <person name="Freel K.C."/>
            <person name="Sarilar V."/>
            <person name="Neuveglise C."/>
            <person name="Devillers H."/>
            <person name="Friedrich A."/>
            <person name="Schacherer J."/>
        </authorList>
    </citation>
    <scope>NUCLEOTIDE SEQUENCE</scope>
    <source>
        <strain evidence="12">YJS4271</strain>
    </source>
</reference>
<proteinExistence type="inferred from homology"/>
<evidence type="ECO:0000256" key="4">
    <source>
        <dbReference type="ARBA" id="ARBA00022729"/>
    </source>
</evidence>
<sequence>MKSVLVFLSTFVSLALATSKISLAVPAFAKECIYHDLLEESESLVIGYQVLTGGNFELNFEIISPKGESIIKQENEKYADFVLKTFGLGGYSFCFSNPYKDLKKVEFSISLASNADQETTTKKEDVVADHSLLEIDRNVNKIEKIMNYLRAREWRNMSTVESTQSRTVYLSIAVIILTVGISLGQAAIVQFLFAGREKNYV</sequence>
<keyword evidence="5 9" id="KW-1133">Transmembrane helix</keyword>
<evidence type="ECO:0000256" key="1">
    <source>
        <dbReference type="ARBA" id="ARBA00004479"/>
    </source>
</evidence>
<accession>A0A061BGK1</accession>
<evidence type="ECO:0000256" key="2">
    <source>
        <dbReference type="ARBA" id="ARBA00007104"/>
    </source>
</evidence>
<dbReference type="InterPro" id="IPR015720">
    <property type="entry name" value="Emp24-like"/>
</dbReference>
<feature type="domain" description="GOLD" evidence="11">
    <location>
        <begin position="30"/>
        <end position="111"/>
    </location>
</feature>
<dbReference type="GO" id="GO:0006888">
    <property type="term" value="P:endoplasmic reticulum to Golgi vesicle-mediated transport"/>
    <property type="evidence" value="ECO:0007669"/>
    <property type="project" value="UniProtKB-ARBA"/>
</dbReference>
<keyword evidence="4 10" id="KW-0732">Signal</keyword>
<evidence type="ECO:0000256" key="5">
    <source>
        <dbReference type="ARBA" id="ARBA00022989"/>
    </source>
</evidence>
<dbReference type="GO" id="GO:0012505">
    <property type="term" value="C:endomembrane system"/>
    <property type="evidence" value="ECO:0007669"/>
    <property type="project" value="UniProtKB-SubCell"/>
</dbReference>
<dbReference type="InterPro" id="IPR009038">
    <property type="entry name" value="GOLD_dom"/>
</dbReference>
<protein>
    <submittedName>
        <fullName evidence="12">CYFA0S27e00936g1_1</fullName>
    </submittedName>
</protein>
<evidence type="ECO:0000256" key="3">
    <source>
        <dbReference type="ARBA" id="ARBA00022692"/>
    </source>
</evidence>
<dbReference type="PhylomeDB" id="A0A061BGK1"/>
<dbReference type="GO" id="GO:0016020">
    <property type="term" value="C:membrane"/>
    <property type="evidence" value="ECO:0007669"/>
    <property type="project" value="UniProtKB-SubCell"/>
</dbReference>
<dbReference type="EMBL" id="LK052912">
    <property type="protein sequence ID" value="CDR47028.1"/>
    <property type="molecule type" value="Genomic_DNA"/>
</dbReference>
<dbReference type="Pfam" id="PF01105">
    <property type="entry name" value="EMP24_GP25L"/>
    <property type="match status" value="1"/>
</dbReference>
<dbReference type="AlphaFoldDB" id="A0A061BGK1"/>
<organism evidence="12">
    <name type="scientific">Cyberlindnera fabianii</name>
    <name type="common">Yeast</name>
    <name type="synonym">Hansenula fabianii</name>
    <dbReference type="NCBI Taxonomy" id="36022"/>
    <lineage>
        <taxon>Eukaryota</taxon>
        <taxon>Fungi</taxon>
        <taxon>Dikarya</taxon>
        <taxon>Ascomycota</taxon>
        <taxon>Saccharomycotina</taxon>
        <taxon>Saccharomycetes</taxon>
        <taxon>Phaffomycetales</taxon>
        <taxon>Phaffomycetaceae</taxon>
        <taxon>Cyberlindnera</taxon>
    </lineage>
</organism>
<feature type="chain" id="PRO_5001598891" evidence="10">
    <location>
        <begin position="18"/>
        <end position="201"/>
    </location>
</feature>
<keyword evidence="3 8" id="KW-0812">Transmembrane</keyword>
<dbReference type="OrthoDB" id="1929172at2759"/>
<evidence type="ECO:0000313" key="12">
    <source>
        <dbReference type="EMBL" id="CDR47028.1"/>
    </source>
</evidence>
<feature type="transmembrane region" description="Helical" evidence="9">
    <location>
        <begin position="168"/>
        <end position="193"/>
    </location>
</feature>
<keyword evidence="6 9" id="KW-0472">Membrane</keyword>
<dbReference type="PROSITE" id="PS50866">
    <property type="entry name" value="GOLD"/>
    <property type="match status" value="1"/>
</dbReference>
<feature type="signal peptide" evidence="10">
    <location>
        <begin position="1"/>
        <end position="17"/>
    </location>
</feature>
<name>A0A061BGK1_CYBFA</name>